<accession>A0ABX5KF49</accession>
<proteinExistence type="predicted"/>
<feature type="domain" description="VOC" evidence="1">
    <location>
        <begin position="8"/>
        <end position="143"/>
    </location>
</feature>
<dbReference type="Gene3D" id="3.10.180.10">
    <property type="entry name" value="2,3-Dihydroxybiphenyl 1,2-Dioxygenase, domain 1"/>
    <property type="match status" value="1"/>
</dbReference>
<gene>
    <name evidence="2" type="ORF">C7402_11555</name>
</gene>
<name>A0ABX5KF49_9BURK</name>
<dbReference type="Proteomes" id="UP000245712">
    <property type="component" value="Unassembled WGS sequence"/>
</dbReference>
<evidence type="ECO:0000313" key="2">
    <source>
        <dbReference type="EMBL" id="PVX76996.1"/>
    </source>
</evidence>
<dbReference type="PANTHER" id="PTHR40265">
    <property type="entry name" value="BLL2707 PROTEIN"/>
    <property type="match status" value="1"/>
</dbReference>
<dbReference type="SUPFAM" id="SSF54593">
    <property type="entry name" value="Glyoxalase/Bleomycin resistance protein/Dihydroxybiphenyl dioxygenase"/>
    <property type="match status" value="2"/>
</dbReference>
<keyword evidence="3" id="KW-1185">Reference proteome</keyword>
<protein>
    <submittedName>
        <fullName evidence="2">Glyoxalase-like protein</fullName>
    </submittedName>
</protein>
<dbReference type="InterPro" id="IPR037523">
    <property type="entry name" value="VOC_core"/>
</dbReference>
<dbReference type="EMBL" id="QEOB01000015">
    <property type="protein sequence ID" value="PVX76996.1"/>
    <property type="molecule type" value="Genomic_DNA"/>
</dbReference>
<dbReference type="RefSeq" id="WP_116612989.1">
    <property type="nucleotide sequence ID" value="NZ_QEOB01000015.1"/>
</dbReference>
<dbReference type="InterPro" id="IPR025870">
    <property type="entry name" value="Glyoxalase-like_dom"/>
</dbReference>
<evidence type="ECO:0000313" key="3">
    <source>
        <dbReference type="Proteomes" id="UP000245712"/>
    </source>
</evidence>
<dbReference type="PANTHER" id="PTHR40265:SF1">
    <property type="entry name" value="GLYOXALASE-LIKE DOMAIN-CONTAINING PROTEIN"/>
    <property type="match status" value="1"/>
</dbReference>
<evidence type="ECO:0000259" key="1">
    <source>
        <dbReference type="PROSITE" id="PS51819"/>
    </source>
</evidence>
<dbReference type="PROSITE" id="PS51819">
    <property type="entry name" value="VOC"/>
    <property type="match status" value="1"/>
</dbReference>
<dbReference type="Pfam" id="PF13468">
    <property type="entry name" value="Glyoxalase_3"/>
    <property type="match status" value="1"/>
</dbReference>
<comment type="caution">
    <text evidence="2">The sequence shown here is derived from an EMBL/GenBank/DDBJ whole genome shotgun (WGS) entry which is preliminary data.</text>
</comment>
<dbReference type="InterPro" id="IPR029068">
    <property type="entry name" value="Glyas_Bleomycin-R_OHBP_Dase"/>
</dbReference>
<reference evidence="2 3" key="1">
    <citation type="submission" date="2018-05" db="EMBL/GenBank/DDBJ databases">
        <title>Genomic Encyclopedia of Type Strains, Phase IV (KMG-V): Genome sequencing to study the core and pangenomes of soil and plant-associated prokaryotes.</title>
        <authorList>
            <person name="Whitman W."/>
        </authorList>
    </citation>
    <scope>NUCLEOTIDE SEQUENCE [LARGE SCALE GENOMIC DNA]</scope>
    <source>
        <strain evidence="2 3">SCZa-39</strain>
    </source>
</reference>
<sequence>MSRIPAPVLDHVVVNVKDQLDQASDIYRKLGFALTARGHHSLGSSNHLAIFGENYLELLGFEPGKRVNRPDIVDAPPGLSGLVFKTDDSFALHEAITARGIAVEPPAEFFRPVQLEGGAQDARFRTVRLGAELVRNGRTFFCHHFTPQLVWRDEDREHPNGVTDIVGFVVASPTPQRIADLYERLFGPGVIEPVSEDHYRLKAGRASVEFVTPAEAERRYGAVAVTQDGSERYVALDLRVRSLSTLRQLFARNGVAFATTADGALRVAAADAAGVALRFVEGGAA</sequence>
<organism evidence="2 3">
    <name type="scientific">Paraburkholderia unamae</name>
    <dbReference type="NCBI Taxonomy" id="219649"/>
    <lineage>
        <taxon>Bacteria</taxon>
        <taxon>Pseudomonadati</taxon>
        <taxon>Pseudomonadota</taxon>
        <taxon>Betaproteobacteria</taxon>
        <taxon>Burkholderiales</taxon>
        <taxon>Burkholderiaceae</taxon>
        <taxon>Paraburkholderia</taxon>
    </lineage>
</organism>